<keyword evidence="2" id="KW-1185">Reference proteome</keyword>
<gene>
    <name evidence="1" type="ordered locus">AAur_0679</name>
</gene>
<dbReference type="KEGG" id="aau:AAur_0679"/>
<evidence type="ECO:0000313" key="1">
    <source>
        <dbReference type="EMBL" id="ABM09218.1"/>
    </source>
</evidence>
<dbReference type="HOGENOM" id="CLU_884676_0_0_11"/>
<organism evidence="1 2">
    <name type="scientific">Paenarthrobacter aurescens (strain TC1)</name>
    <dbReference type="NCBI Taxonomy" id="290340"/>
    <lineage>
        <taxon>Bacteria</taxon>
        <taxon>Bacillati</taxon>
        <taxon>Actinomycetota</taxon>
        <taxon>Actinomycetes</taxon>
        <taxon>Micrococcales</taxon>
        <taxon>Micrococcaceae</taxon>
        <taxon>Paenarthrobacter</taxon>
    </lineage>
</organism>
<accession>A1R2M0</accession>
<evidence type="ECO:0000313" key="2">
    <source>
        <dbReference type="Proteomes" id="UP000000637"/>
    </source>
</evidence>
<sequence>MDNVVRQLQVSGRQDGVRLHRYAICGPDVHVLHIVIVVVKPVCHGVVRTGITHCPPGERGDALRCQEFNGAAGSEVLAQADGFDVRGDDGGVQAVIRGVIGPRCVVVQDGGVEAMASHDVQGIGVEEFLFGQVILAGHVHVLLHGDHGALCLIEEHMRGVVFGNKPADIVAVGLGHGEFVVHVDRARTIGCVAEPHGAFLANSVNDSVRRHSRSNHGFHDLLADERVRAARVENDGDPGRGKGHHVRNDVRLDVARHRAGDRAIDIQQQRQSWRGAGSGPVSTLQRLSHDPILSAPEVRFTAVTSVTPVEEILR</sequence>
<name>A1R2M0_PAEAT</name>
<protein>
    <submittedName>
        <fullName evidence="1">Uncharacterized protein</fullName>
    </submittedName>
</protein>
<dbReference type="EMBL" id="CP000474">
    <property type="protein sequence ID" value="ABM09218.1"/>
    <property type="molecule type" value="Genomic_DNA"/>
</dbReference>
<dbReference type="AlphaFoldDB" id="A1R2M0"/>
<dbReference type="Proteomes" id="UP000000637">
    <property type="component" value="Chromosome"/>
</dbReference>
<dbReference type="STRING" id="290340.AAur_0679"/>
<proteinExistence type="predicted"/>
<reference evidence="1 2" key="1">
    <citation type="journal article" date="2006" name="PLoS Genet.">
        <title>Secrets of soil survival revealed by the genome sequence of Arthrobacter aurescens TC1.</title>
        <authorList>
            <person name="Mongodin E.F."/>
            <person name="Shapir N."/>
            <person name="Daugherty S.C."/>
            <person name="DeBoy R.T."/>
            <person name="Emerson J.B."/>
            <person name="Shvartzbeyn A."/>
            <person name="Radune D."/>
            <person name="Vamathevan J."/>
            <person name="Riggs F."/>
            <person name="Grinberg V."/>
            <person name="Khouri H."/>
            <person name="Wackett L.P."/>
            <person name="Nelson K.E."/>
            <person name="Sadowsky M.J."/>
        </authorList>
    </citation>
    <scope>NUCLEOTIDE SEQUENCE [LARGE SCALE GENOMIC DNA]</scope>
    <source>
        <strain evidence="1 2">TC1</strain>
    </source>
</reference>